<dbReference type="VEuPathDB" id="FungiDB:CIMG_13578"/>
<dbReference type="KEGG" id="cim:CIMG_13578"/>
<organism evidence="1 2">
    <name type="scientific">Coccidioides immitis (strain RS)</name>
    <name type="common">Valley fever fungus</name>
    <dbReference type="NCBI Taxonomy" id="246410"/>
    <lineage>
        <taxon>Eukaryota</taxon>
        <taxon>Fungi</taxon>
        <taxon>Dikarya</taxon>
        <taxon>Ascomycota</taxon>
        <taxon>Pezizomycotina</taxon>
        <taxon>Eurotiomycetes</taxon>
        <taxon>Eurotiomycetidae</taxon>
        <taxon>Onygenales</taxon>
        <taxon>Onygenaceae</taxon>
        <taxon>Coccidioides</taxon>
    </lineage>
</organism>
<name>A0A0D8JW28_COCIM</name>
<reference evidence="2" key="2">
    <citation type="journal article" date="2010" name="Genome Res.">
        <title>Population genomic sequencing of Coccidioides fungi reveals recent hybridization and transposon control.</title>
        <authorList>
            <person name="Neafsey D.E."/>
            <person name="Barker B.M."/>
            <person name="Sharpton T.J."/>
            <person name="Stajich J.E."/>
            <person name="Park D.J."/>
            <person name="Whiston E."/>
            <person name="Hung C.-Y."/>
            <person name="McMahan C."/>
            <person name="White J."/>
            <person name="Sykes S."/>
            <person name="Heiman D."/>
            <person name="Young S."/>
            <person name="Zeng Q."/>
            <person name="Abouelleil A."/>
            <person name="Aftuck L."/>
            <person name="Bessette D."/>
            <person name="Brown A."/>
            <person name="FitzGerald M."/>
            <person name="Lui A."/>
            <person name="Macdonald J.P."/>
            <person name="Priest M."/>
            <person name="Orbach M.J."/>
            <person name="Galgiani J.N."/>
            <person name="Kirkland T.N."/>
            <person name="Cole G.T."/>
            <person name="Birren B.W."/>
            <person name="Henn M.R."/>
            <person name="Taylor J.W."/>
            <person name="Rounsley S.D."/>
        </authorList>
    </citation>
    <scope>GENOME REANNOTATION</scope>
    <source>
        <strain evidence="2">RS</strain>
    </source>
</reference>
<dbReference type="AlphaFoldDB" id="A0A0D8JW28"/>
<dbReference type="EMBL" id="GG704915">
    <property type="protein sequence ID" value="KJF61329.1"/>
    <property type="molecule type" value="Genomic_DNA"/>
</dbReference>
<keyword evidence="2" id="KW-1185">Reference proteome</keyword>
<protein>
    <submittedName>
        <fullName evidence="1">Uncharacterized protein</fullName>
    </submittedName>
</protein>
<gene>
    <name evidence="1" type="ORF">CIMG_13578</name>
</gene>
<dbReference type="Proteomes" id="UP000001261">
    <property type="component" value="Unassembled WGS sequence"/>
</dbReference>
<evidence type="ECO:0000313" key="2">
    <source>
        <dbReference type="Proteomes" id="UP000001261"/>
    </source>
</evidence>
<dbReference type="GeneID" id="24165205"/>
<evidence type="ECO:0000313" key="1">
    <source>
        <dbReference type="EMBL" id="KJF61329.1"/>
    </source>
</evidence>
<proteinExistence type="predicted"/>
<dbReference type="RefSeq" id="XP_004444865.1">
    <property type="nucleotide sequence ID" value="XM_004444808.1"/>
</dbReference>
<dbReference type="InParanoid" id="A0A0D8JW28"/>
<sequence>MALQTGGWPRMAWRRDGGSLREKERAQKLRPRRRALLYVFVCPGSGGSAAANIEIHPPQCVTDLPVLTKTTSRSLSGVFTCPPLVLPLFWPFLLVSPGYDTHLCFPLAVSVVTCNHVCSSSSTTSPVLLLSVFFSSASTEQWSCLGSDILCFLLCFLLSGSLL</sequence>
<accession>A0A0D8JW28</accession>
<reference evidence="2" key="1">
    <citation type="journal article" date="2009" name="Genome Res.">
        <title>Comparative genomic analyses of the human fungal pathogens Coccidioides and their relatives.</title>
        <authorList>
            <person name="Sharpton T.J."/>
            <person name="Stajich J.E."/>
            <person name="Rounsley S.D."/>
            <person name="Gardner M.J."/>
            <person name="Wortman J.R."/>
            <person name="Jordar V.S."/>
            <person name="Maiti R."/>
            <person name="Kodira C.D."/>
            <person name="Neafsey D.E."/>
            <person name="Zeng Q."/>
            <person name="Hung C.-Y."/>
            <person name="McMahan C."/>
            <person name="Muszewska A."/>
            <person name="Grynberg M."/>
            <person name="Mandel M.A."/>
            <person name="Kellner E.M."/>
            <person name="Barker B.M."/>
            <person name="Galgiani J.N."/>
            <person name="Orbach M.J."/>
            <person name="Kirkland T.N."/>
            <person name="Cole G.T."/>
            <person name="Henn M.R."/>
            <person name="Birren B.W."/>
            <person name="Taylor J.W."/>
        </authorList>
    </citation>
    <scope>NUCLEOTIDE SEQUENCE [LARGE SCALE GENOMIC DNA]</scope>
    <source>
        <strain evidence="2">RS</strain>
    </source>
</reference>